<dbReference type="InterPro" id="IPR050738">
    <property type="entry name" value="Sulfatase"/>
</dbReference>
<gene>
    <name evidence="6" type="ORF">NB063_26740</name>
</gene>
<comment type="similarity">
    <text evidence="1">Belongs to the sulfatase family.</text>
</comment>
<dbReference type="Gene3D" id="3.40.720.10">
    <property type="entry name" value="Alkaline Phosphatase, subunit A"/>
    <property type="match status" value="1"/>
</dbReference>
<dbReference type="PANTHER" id="PTHR42693">
    <property type="entry name" value="ARYLSULFATASE FAMILY MEMBER"/>
    <property type="match status" value="1"/>
</dbReference>
<accession>A0ABT0UCM9</accession>
<name>A0ABT0UCM9_9BACT</name>
<dbReference type="SUPFAM" id="SSF53649">
    <property type="entry name" value="Alkaline phosphatase-like"/>
    <property type="match status" value="1"/>
</dbReference>
<evidence type="ECO:0000313" key="6">
    <source>
        <dbReference type="EMBL" id="MCM2374230.1"/>
    </source>
</evidence>
<dbReference type="PROSITE" id="PS00149">
    <property type="entry name" value="SULFATASE_2"/>
    <property type="match status" value="1"/>
</dbReference>
<evidence type="ECO:0000256" key="1">
    <source>
        <dbReference type="ARBA" id="ARBA00008779"/>
    </source>
</evidence>
<dbReference type="InterPro" id="IPR024607">
    <property type="entry name" value="Sulfatase_CS"/>
</dbReference>
<evidence type="ECO:0000256" key="2">
    <source>
        <dbReference type="ARBA" id="ARBA00022723"/>
    </source>
</evidence>
<dbReference type="Gene3D" id="3.30.1120.10">
    <property type="match status" value="1"/>
</dbReference>
<keyword evidence="2" id="KW-0479">Metal-binding</keyword>
<protein>
    <submittedName>
        <fullName evidence="6">Arylsulfatase</fullName>
    </submittedName>
</protein>
<dbReference type="InterPro" id="IPR000917">
    <property type="entry name" value="Sulfatase_N"/>
</dbReference>
<dbReference type="CDD" id="cd16025">
    <property type="entry name" value="PAS_like"/>
    <property type="match status" value="1"/>
</dbReference>
<organism evidence="6 7">
    <name type="scientific">Aporhodopirellula aestuarii</name>
    <dbReference type="NCBI Taxonomy" id="2950107"/>
    <lineage>
        <taxon>Bacteria</taxon>
        <taxon>Pseudomonadati</taxon>
        <taxon>Planctomycetota</taxon>
        <taxon>Planctomycetia</taxon>
        <taxon>Pirellulales</taxon>
        <taxon>Pirellulaceae</taxon>
        <taxon>Aporhodopirellula</taxon>
    </lineage>
</organism>
<reference evidence="6 7" key="1">
    <citation type="journal article" date="2022" name="Syst. Appl. Microbiol.">
        <title>Rhodopirellula aestuarii sp. nov., a novel member of the genus Rhodopirellula isolated from brackish sediments collected in the Tagus River estuary, Portugal.</title>
        <authorList>
            <person name="Vitorino I.R."/>
            <person name="Klimek D."/>
            <person name="Calusinska M."/>
            <person name="Lobo-da-Cunha A."/>
            <person name="Vasconcelos V."/>
            <person name="Lage O.M."/>
        </authorList>
    </citation>
    <scope>NUCLEOTIDE SEQUENCE [LARGE SCALE GENOMIC DNA]</scope>
    <source>
        <strain evidence="6 7">ICT_H3.1</strain>
    </source>
</reference>
<sequence>MKYITRLLSMVIVSTVSSLMTPVGLDAAERPNIILIMVDDMGFSDLGCYGSEIETPNIDRLAAGGVRFDQFYNSGRCCPTRATLLTGLHPHQTGIGHMTLSPGKQPGDRPENYQGFLNQKCVTIAEALAPSGYATMMAGKWHLGMHDRSLFPMQRGFEKFYGSLAGATRFFTPVHPRGMTSGNISIESPESTTDEHFYTTDAFTDHAIRFINEHRSESPDQPYFLYLAYTAPHWPLQAFEDDIAKYRGTYRDGWDALRRNRYQRQIELGLVDEQWPLSQPTKGIPEWESLSEEKRDEMDLKMAVYAAMIDRVDQNIGKLVASLQSSGTFEHTLILFLSDNGACAEGGMLGRGEFRDLAKRNLETGNSYGEAWANASSTPFRLYKHFAHEGGTASPFFMHWPATIQPNSDWYRSPAQLIDVMPTLLDVAGANYPSERAGQTIPPLDGISLRPAFHGEPLARQQPICIEHEQNAFLRDGKWKLVGRGVAGPRGVDGTKWELYDMESDRTETNNLASSMPEKTGEMAVRWEQWSQHAGVYPKPIPKSRAGKAKDAK</sequence>
<keyword evidence="4" id="KW-0106">Calcium</keyword>
<evidence type="ECO:0000256" key="3">
    <source>
        <dbReference type="ARBA" id="ARBA00022801"/>
    </source>
</evidence>
<dbReference type="EMBL" id="JAMQBK010000082">
    <property type="protein sequence ID" value="MCM2374230.1"/>
    <property type="molecule type" value="Genomic_DNA"/>
</dbReference>
<evidence type="ECO:0000313" key="7">
    <source>
        <dbReference type="Proteomes" id="UP001202961"/>
    </source>
</evidence>
<keyword evidence="7" id="KW-1185">Reference proteome</keyword>
<feature type="domain" description="Sulfatase N-terminal" evidence="5">
    <location>
        <begin position="31"/>
        <end position="430"/>
    </location>
</feature>
<evidence type="ECO:0000259" key="5">
    <source>
        <dbReference type="Pfam" id="PF00884"/>
    </source>
</evidence>
<dbReference type="InterPro" id="IPR017850">
    <property type="entry name" value="Alkaline_phosphatase_core_sf"/>
</dbReference>
<proteinExistence type="inferred from homology"/>
<dbReference type="PANTHER" id="PTHR42693:SF53">
    <property type="entry name" value="ENDO-4-O-SULFATASE"/>
    <property type="match status" value="1"/>
</dbReference>
<comment type="caution">
    <text evidence="6">The sequence shown here is derived from an EMBL/GenBank/DDBJ whole genome shotgun (WGS) entry which is preliminary data.</text>
</comment>
<keyword evidence="3" id="KW-0378">Hydrolase</keyword>
<dbReference type="Proteomes" id="UP001202961">
    <property type="component" value="Unassembled WGS sequence"/>
</dbReference>
<dbReference type="RefSeq" id="WP_250932122.1">
    <property type="nucleotide sequence ID" value="NZ_JAMQBK010000082.1"/>
</dbReference>
<dbReference type="Pfam" id="PF00884">
    <property type="entry name" value="Sulfatase"/>
    <property type="match status" value="1"/>
</dbReference>
<evidence type="ECO:0000256" key="4">
    <source>
        <dbReference type="ARBA" id="ARBA00022837"/>
    </source>
</evidence>